<organism evidence="2">
    <name type="scientific">Candidatus Tisiphia endosymbiont of Sergentomyia squamirostris</name>
    <dbReference type="NCBI Taxonomy" id="3113639"/>
    <lineage>
        <taxon>Bacteria</taxon>
        <taxon>Pseudomonadati</taxon>
        <taxon>Pseudomonadota</taxon>
        <taxon>Alphaproteobacteria</taxon>
        <taxon>Rickettsiales</taxon>
        <taxon>Rickettsiaceae</taxon>
        <taxon>Rickettsieae</taxon>
        <taxon>Candidatus Tisiphia</taxon>
    </lineage>
</organism>
<dbReference type="AlphaFoldDB" id="A0AAT9G991"/>
<evidence type="ECO:0000256" key="1">
    <source>
        <dbReference type="SAM" id="Phobius"/>
    </source>
</evidence>
<feature type="transmembrane region" description="Helical" evidence="1">
    <location>
        <begin position="7"/>
        <end position="24"/>
    </location>
</feature>
<accession>A0AAT9G991</accession>
<dbReference type="EMBL" id="AP029170">
    <property type="protein sequence ID" value="BFD46381.1"/>
    <property type="molecule type" value="Genomic_DNA"/>
</dbReference>
<gene>
    <name evidence="2" type="ORF">DMENIID0002_10270</name>
</gene>
<proteinExistence type="predicted"/>
<sequence length="67" mass="7512">MNILQGFKTIIFNIVAIAASWLASEHGIEVSEDHQTAITITIVSLVNIVLRFLTNTPIGRRKNKHQK</sequence>
<evidence type="ECO:0008006" key="3">
    <source>
        <dbReference type="Google" id="ProtNLM"/>
    </source>
</evidence>
<evidence type="ECO:0000313" key="2">
    <source>
        <dbReference type="EMBL" id="BFD46381.1"/>
    </source>
</evidence>
<keyword evidence="1" id="KW-1133">Transmembrane helix</keyword>
<protein>
    <recommendedName>
        <fullName evidence="3">Holin</fullName>
    </recommendedName>
</protein>
<feature type="transmembrane region" description="Helical" evidence="1">
    <location>
        <begin position="36"/>
        <end position="54"/>
    </location>
</feature>
<keyword evidence="1" id="KW-0812">Transmembrane</keyword>
<keyword evidence="1" id="KW-0472">Membrane</keyword>
<name>A0AAT9G991_9RICK</name>
<reference evidence="2" key="1">
    <citation type="submission" date="2024-01" db="EMBL/GenBank/DDBJ databases">
        <title>Sequencing the genomes of a sandfly, Sergentomyia squamirostris, and its two endosymbionts.</title>
        <authorList>
            <person name="Itokawa K."/>
            <person name="Sanjoba C."/>
        </authorList>
    </citation>
    <scope>NUCLEOTIDE SEQUENCE</scope>
    <source>
        <strain evidence="2">RiSSQ</strain>
    </source>
</reference>